<name>A0A544TVA9_9BACI</name>
<evidence type="ECO:0000256" key="3">
    <source>
        <dbReference type="ARBA" id="ARBA00009347"/>
    </source>
</evidence>
<dbReference type="PROSITE" id="PS00072">
    <property type="entry name" value="ACYL_COA_DH_1"/>
    <property type="match status" value="1"/>
</dbReference>
<dbReference type="InterPro" id="IPR006091">
    <property type="entry name" value="Acyl-CoA_Oxase/DH_mid-dom"/>
</dbReference>
<dbReference type="GO" id="GO:0009083">
    <property type="term" value="P:branched-chain amino acid catabolic process"/>
    <property type="evidence" value="ECO:0007669"/>
    <property type="project" value="UniProtKB-KW"/>
</dbReference>
<sequence length="433" mass="48867">MDSIVYLIISKLNSIFILVQKVIYLQKCISIISLNINFSEKSIFLVKEVILVSLSFLTEEHILFRKSLRKMLDKEAYPFFNQWEANRDIPKDVWLKMGENGFLCPWVDEEYGGLGLDFSYSMILIEELERVGQGLAGGMCLHSEIVSPYISEYGTEEQKQRWLPGCVRGELISAIGMTEPGAGSDLAGVKTSARREGDYYILNGDKTFITNGLTADIAVVVCKTDPKAQPAHKGISLLVVEKGMIGFKRGKKLDKIGIHSGDTGELIFEDVKVPVANLLGEEGKGFYYLMQNLQQERLVVAIQCQIEAEEMLRITIDYVKNRKAFGQTISKFQNTQFKIAEMATEIDIGRTYVNQLTVRHLEGADIVKEVSMAKWWISEMAKRVAAECLQLHGGYGYMEEYEIARRYRDIPVASIYAGSTEIMKTIIAKKLDL</sequence>
<dbReference type="FunFam" id="2.40.110.10:FF:000001">
    <property type="entry name" value="Acyl-CoA dehydrogenase, mitochondrial"/>
    <property type="match status" value="1"/>
</dbReference>
<feature type="domain" description="Acyl-CoA dehydrogenase/oxidase C-terminal" evidence="9">
    <location>
        <begin position="283"/>
        <end position="430"/>
    </location>
</feature>
<dbReference type="GO" id="GO:0050660">
    <property type="term" value="F:flavin adenine dinucleotide binding"/>
    <property type="evidence" value="ECO:0007669"/>
    <property type="project" value="InterPro"/>
</dbReference>
<dbReference type="AlphaFoldDB" id="A0A544TVA9"/>
<keyword evidence="5 8" id="KW-0285">Flavoprotein</keyword>
<dbReference type="GO" id="GO:0003995">
    <property type="term" value="F:acyl-CoA dehydrogenase activity"/>
    <property type="evidence" value="ECO:0007669"/>
    <property type="project" value="InterPro"/>
</dbReference>
<comment type="pathway">
    <text evidence="2">Amino-acid degradation; L-valine degradation.</text>
</comment>
<evidence type="ECO:0000256" key="6">
    <source>
        <dbReference type="ARBA" id="ARBA00022827"/>
    </source>
</evidence>
<protein>
    <submittedName>
        <fullName evidence="12">Acyl-CoA dehydrogenase</fullName>
    </submittedName>
</protein>
<evidence type="ECO:0000256" key="7">
    <source>
        <dbReference type="ARBA" id="ARBA00023002"/>
    </source>
</evidence>
<evidence type="ECO:0000259" key="11">
    <source>
        <dbReference type="Pfam" id="PF02771"/>
    </source>
</evidence>
<dbReference type="InterPro" id="IPR037069">
    <property type="entry name" value="AcylCoA_DH/ox_N_sf"/>
</dbReference>
<accession>A0A544TVA9</accession>
<evidence type="ECO:0000256" key="5">
    <source>
        <dbReference type="ARBA" id="ARBA00022630"/>
    </source>
</evidence>
<keyword evidence="7 8" id="KW-0560">Oxidoreductase</keyword>
<comment type="cofactor">
    <cofactor evidence="1 8">
        <name>FAD</name>
        <dbReference type="ChEBI" id="CHEBI:57692"/>
    </cofactor>
</comment>
<dbReference type="Gene3D" id="1.10.540.10">
    <property type="entry name" value="Acyl-CoA dehydrogenase/oxidase, N-terminal domain"/>
    <property type="match status" value="1"/>
</dbReference>
<dbReference type="Gene3D" id="2.40.110.10">
    <property type="entry name" value="Butyryl-CoA Dehydrogenase, subunit A, domain 2"/>
    <property type="match status" value="1"/>
</dbReference>
<dbReference type="FunFam" id="1.20.140.10:FF:000001">
    <property type="entry name" value="Acyl-CoA dehydrogenase"/>
    <property type="match status" value="1"/>
</dbReference>
<comment type="caution">
    <text evidence="12">The sequence shown here is derived from an EMBL/GenBank/DDBJ whole genome shotgun (WGS) entry which is preliminary data.</text>
</comment>
<dbReference type="EMBL" id="VDGI01000002">
    <property type="protein sequence ID" value="TQR21384.1"/>
    <property type="molecule type" value="Genomic_DNA"/>
</dbReference>
<evidence type="ECO:0000256" key="2">
    <source>
        <dbReference type="ARBA" id="ARBA00005109"/>
    </source>
</evidence>
<keyword evidence="13" id="KW-1185">Reference proteome</keyword>
<evidence type="ECO:0000259" key="10">
    <source>
        <dbReference type="Pfam" id="PF02770"/>
    </source>
</evidence>
<dbReference type="PANTHER" id="PTHR43884:SF12">
    <property type="entry name" value="ISOVALERYL-COA DEHYDROGENASE, MITOCHONDRIAL-RELATED"/>
    <property type="match status" value="1"/>
</dbReference>
<dbReference type="Pfam" id="PF02770">
    <property type="entry name" value="Acyl-CoA_dh_M"/>
    <property type="match status" value="1"/>
</dbReference>
<dbReference type="PROSITE" id="PS00073">
    <property type="entry name" value="ACYL_COA_DH_2"/>
    <property type="match status" value="1"/>
</dbReference>
<organism evidence="12 13">
    <name type="scientific">Psychrobacillus vulpis</name>
    <dbReference type="NCBI Taxonomy" id="2325572"/>
    <lineage>
        <taxon>Bacteria</taxon>
        <taxon>Bacillati</taxon>
        <taxon>Bacillota</taxon>
        <taxon>Bacilli</taxon>
        <taxon>Bacillales</taxon>
        <taxon>Bacillaceae</taxon>
        <taxon>Psychrobacillus</taxon>
    </lineage>
</organism>
<dbReference type="Pfam" id="PF02771">
    <property type="entry name" value="Acyl-CoA_dh_N"/>
    <property type="match status" value="1"/>
</dbReference>
<evidence type="ECO:0000256" key="1">
    <source>
        <dbReference type="ARBA" id="ARBA00001974"/>
    </source>
</evidence>
<evidence type="ECO:0000313" key="12">
    <source>
        <dbReference type="EMBL" id="TQR21384.1"/>
    </source>
</evidence>
<dbReference type="InterPro" id="IPR006089">
    <property type="entry name" value="Acyl-CoA_DH_CS"/>
</dbReference>
<dbReference type="InterPro" id="IPR009075">
    <property type="entry name" value="AcylCo_DH/oxidase_C"/>
</dbReference>
<keyword evidence="6 8" id="KW-0274">FAD</keyword>
<dbReference type="Pfam" id="PF00441">
    <property type="entry name" value="Acyl-CoA_dh_1"/>
    <property type="match status" value="1"/>
</dbReference>
<feature type="domain" description="Acyl-CoA oxidase/dehydrogenase middle" evidence="10">
    <location>
        <begin position="174"/>
        <end position="271"/>
    </location>
</feature>
<dbReference type="InterPro" id="IPR036250">
    <property type="entry name" value="AcylCo_DH-like_C"/>
</dbReference>
<keyword evidence="4" id="KW-0101">Branched-chain amino acid catabolism</keyword>
<dbReference type="SUPFAM" id="SSF47203">
    <property type="entry name" value="Acyl-CoA dehydrogenase C-terminal domain-like"/>
    <property type="match status" value="1"/>
</dbReference>
<dbReference type="InterPro" id="IPR009100">
    <property type="entry name" value="AcylCoA_DH/oxidase_NM_dom_sf"/>
</dbReference>
<dbReference type="InterPro" id="IPR013786">
    <property type="entry name" value="AcylCoA_DH/ox_N"/>
</dbReference>
<feature type="domain" description="Acyl-CoA dehydrogenase/oxidase N-terminal" evidence="11">
    <location>
        <begin position="58"/>
        <end position="170"/>
    </location>
</feature>
<dbReference type="SUPFAM" id="SSF56645">
    <property type="entry name" value="Acyl-CoA dehydrogenase NM domain-like"/>
    <property type="match status" value="1"/>
</dbReference>
<dbReference type="Gene3D" id="1.20.140.10">
    <property type="entry name" value="Butyryl-CoA Dehydrogenase, subunit A, domain 3"/>
    <property type="match status" value="1"/>
</dbReference>
<evidence type="ECO:0000256" key="8">
    <source>
        <dbReference type="RuleBase" id="RU362125"/>
    </source>
</evidence>
<dbReference type="FunFam" id="1.10.540.10:FF:000009">
    <property type="entry name" value="Probable acyl-CoA dehydrogenase"/>
    <property type="match status" value="1"/>
</dbReference>
<dbReference type="OrthoDB" id="9802447at2"/>
<evidence type="ECO:0000256" key="4">
    <source>
        <dbReference type="ARBA" id="ARBA00022456"/>
    </source>
</evidence>
<gene>
    <name evidence="12" type="ORF">FG384_03495</name>
</gene>
<proteinExistence type="inferred from homology"/>
<evidence type="ECO:0000259" key="9">
    <source>
        <dbReference type="Pfam" id="PF00441"/>
    </source>
</evidence>
<reference evidence="12 13" key="1">
    <citation type="submission" date="2019-06" db="EMBL/GenBank/DDBJ databases">
        <title>Psychrobacillus vulpis sp. nov., a new species isolated from feces of a red fox that inhabits in The Tablas de Daimiel Natural Park, Albacete, Spain.</title>
        <authorList>
            <person name="Rodriguez M."/>
            <person name="Reina J.C."/>
            <person name="Bejar V."/>
            <person name="Llamas I."/>
        </authorList>
    </citation>
    <scope>NUCLEOTIDE SEQUENCE [LARGE SCALE GENOMIC DNA]</scope>
    <source>
        <strain evidence="12 13">Z8</strain>
    </source>
</reference>
<dbReference type="InterPro" id="IPR046373">
    <property type="entry name" value="Acyl-CoA_Oxase/DH_mid-dom_sf"/>
</dbReference>
<dbReference type="PANTHER" id="PTHR43884">
    <property type="entry name" value="ACYL-COA DEHYDROGENASE"/>
    <property type="match status" value="1"/>
</dbReference>
<evidence type="ECO:0000313" key="13">
    <source>
        <dbReference type="Proteomes" id="UP000316626"/>
    </source>
</evidence>
<dbReference type="Proteomes" id="UP000316626">
    <property type="component" value="Unassembled WGS sequence"/>
</dbReference>
<comment type="similarity">
    <text evidence="3 8">Belongs to the acyl-CoA dehydrogenase family.</text>
</comment>